<dbReference type="SUPFAM" id="SSF50814">
    <property type="entry name" value="Lipocalins"/>
    <property type="match status" value="1"/>
</dbReference>
<feature type="domain" description="ZinT" evidence="4">
    <location>
        <begin position="158"/>
        <end position="335"/>
    </location>
</feature>
<proteinExistence type="predicted"/>
<dbReference type="Pfam" id="PF09223">
    <property type="entry name" value="ZinT"/>
    <property type="match status" value="1"/>
</dbReference>
<reference evidence="5 8" key="2">
    <citation type="submission" date="2019-07" db="EMBL/GenBank/DDBJ databases">
        <title>Whole genome shotgun sequence of Halolactibacillus halophilus NBRC 100868.</title>
        <authorList>
            <person name="Hosoyama A."/>
            <person name="Uohara A."/>
            <person name="Ohji S."/>
            <person name="Ichikawa N."/>
        </authorList>
    </citation>
    <scope>NUCLEOTIDE SEQUENCE [LARGE SCALE GENOMIC DNA]</scope>
    <source>
        <strain evidence="5 8">NBRC 100868</strain>
    </source>
</reference>
<evidence type="ECO:0000256" key="2">
    <source>
        <dbReference type="ARBA" id="ARBA00022833"/>
    </source>
</evidence>
<dbReference type="Proteomes" id="UP000242243">
    <property type="component" value="Unassembled WGS sequence"/>
</dbReference>
<feature type="region of interest" description="Disordered" evidence="3">
    <location>
        <begin position="132"/>
        <end position="154"/>
    </location>
</feature>
<keyword evidence="8" id="KW-1185">Reference proteome</keyword>
<dbReference type="Proteomes" id="UP000321547">
    <property type="component" value="Unassembled WGS sequence"/>
</dbReference>
<dbReference type="OrthoDB" id="9810636at2"/>
<dbReference type="STRING" id="306540.SAMN05421839_13719"/>
<gene>
    <name evidence="5" type="ORF">HHA03_19730</name>
    <name evidence="6" type="ORF">SAMN05421839_13719</name>
</gene>
<dbReference type="GO" id="GO:0008270">
    <property type="term" value="F:zinc ion binding"/>
    <property type="evidence" value="ECO:0007669"/>
    <property type="project" value="InterPro"/>
</dbReference>
<dbReference type="EMBL" id="FOXC01000037">
    <property type="protein sequence ID" value="SFP64438.1"/>
    <property type="molecule type" value="Genomic_DNA"/>
</dbReference>
<accession>A0A1I5S0X4</accession>
<dbReference type="Gene3D" id="2.40.128.20">
    <property type="match status" value="1"/>
</dbReference>
<dbReference type="InterPro" id="IPR015304">
    <property type="entry name" value="ZinT_dom"/>
</dbReference>
<keyword evidence="2" id="KW-0862">Zinc</keyword>
<dbReference type="InterPro" id="IPR012674">
    <property type="entry name" value="Calycin"/>
</dbReference>
<evidence type="ECO:0000259" key="4">
    <source>
        <dbReference type="Pfam" id="PF09223"/>
    </source>
</evidence>
<organism evidence="6 7">
    <name type="scientific">Halolactibacillus halophilus</name>
    <dbReference type="NCBI Taxonomy" id="306540"/>
    <lineage>
        <taxon>Bacteria</taxon>
        <taxon>Bacillati</taxon>
        <taxon>Bacillota</taxon>
        <taxon>Bacilli</taxon>
        <taxon>Bacillales</taxon>
        <taxon>Bacillaceae</taxon>
        <taxon>Halolactibacillus</taxon>
    </lineage>
</organism>
<name>A0A1I5S0X4_9BACI</name>
<keyword evidence="1" id="KW-0732">Signal</keyword>
<dbReference type="RefSeq" id="WP_089833324.1">
    <property type="nucleotide sequence ID" value="NZ_BJWI01000037.1"/>
</dbReference>
<protein>
    <submittedName>
        <fullName evidence="6">Zinc transport system substrate-binding protein</fullName>
    </submittedName>
</protein>
<dbReference type="AlphaFoldDB" id="A0A1I5S0X4"/>
<evidence type="ECO:0000313" key="5">
    <source>
        <dbReference type="EMBL" id="GEM02441.1"/>
    </source>
</evidence>
<evidence type="ECO:0000313" key="7">
    <source>
        <dbReference type="Proteomes" id="UP000242243"/>
    </source>
</evidence>
<dbReference type="EMBL" id="BJWI01000037">
    <property type="protein sequence ID" value="GEM02441.1"/>
    <property type="molecule type" value="Genomic_DNA"/>
</dbReference>
<sequence>MKKNTVFTGFIVAVLLFLLVACQNNLEEEQETAADNLHDVPVQATIDGLANHYHTDDSIELIVRVDEINDYSHWHWYTRVAEEAWTESADSTNVFHAVAEINELEIKAILFDDEHQPYLQSDVVTVVIDDHEGDHDHAGHDHGDDDHADHNHAHDEETEAVYNGYFEDNDIEDRTLADWEGDWQSVYPYLLAGDLDPVFEKKAEDGEMSAADYQEYYTTGYETDVERITIEDDTFTFYTSDDEMSASYTYDDYEILTYEKGNRGVRYSFKRSSGDENMPQYIQFSDHAIRPQTAHHFHLYWGDNRDELLEEVTNWPTFYPAHLDSEGLVHDMLAH</sequence>
<evidence type="ECO:0000256" key="3">
    <source>
        <dbReference type="SAM" id="MobiDB-lite"/>
    </source>
</evidence>
<dbReference type="PROSITE" id="PS51257">
    <property type="entry name" value="PROKAR_LIPOPROTEIN"/>
    <property type="match status" value="1"/>
</dbReference>
<reference evidence="6 7" key="1">
    <citation type="submission" date="2016-10" db="EMBL/GenBank/DDBJ databases">
        <authorList>
            <person name="de Groot N.N."/>
        </authorList>
    </citation>
    <scope>NUCLEOTIDE SEQUENCE [LARGE SCALE GENOMIC DNA]</scope>
    <source>
        <strain evidence="6 7">DSM 17073</strain>
    </source>
</reference>
<evidence type="ECO:0000256" key="1">
    <source>
        <dbReference type="ARBA" id="ARBA00022729"/>
    </source>
</evidence>
<evidence type="ECO:0000313" key="6">
    <source>
        <dbReference type="EMBL" id="SFP64438.1"/>
    </source>
</evidence>
<evidence type="ECO:0000313" key="8">
    <source>
        <dbReference type="Proteomes" id="UP000321547"/>
    </source>
</evidence>